<dbReference type="EMBL" id="JBHUIM010000001">
    <property type="protein sequence ID" value="MFD2246305.1"/>
    <property type="molecule type" value="Genomic_DNA"/>
</dbReference>
<evidence type="ECO:0000256" key="4">
    <source>
        <dbReference type="ARBA" id="ARBA00022475"/>
    </source>
</evidence>
<dbReference type="Gene3D" id="3.90.930.1">
    <property type="match status" value="1"/>
</dbReference>
<dbReference type="PANTHER" id="PTHR33446">
    <property type="entry name" value="PROTEIN TONB-RELATED"/>
    <property type="match status" value="1"/>
</dbReference>
<accession>A0ABW5CYD8</accession>
<dbReference type="RefSeq" id="WP_250428004.1">
    <property type="nucleotide sequence ID" value="NZ_JALPRR010000001.1"/>
</dbReference>
<dbReference type="NCBIfam" id="TIGR01352">
    <property type="entry name" value="tonB_Cterm"/>
    <property type="match status" value="1"/>
</dbReference>
<keyword evidence="8" id="KW-1133">Transmembrane helix</keyword>
<keyword evidence="10" id="KW-0732">Signal</keyword>
<evidence type="ECO:0000256" key="7">
    <source>
        <dbReference type="ARBA" id="ARBA00022927"/>
    </source>
</evidence>
<dbReference type="Gene3D" id="3.30.1150.10">
    <property type="match status" value="1"/>
</dbReference>
<evidence type="ECO:0000256" key="2">
    <source>
        <dbReference type="ARBA" id="ARBA00006555"/>
    </source>
</evidence>
<dbReference type="InterPro" id="IPR006260">
    <property type="entry name" value="TonB/TolA_C"/>
</dbReference>
<evidence type="ECO:0000313" key="13">
    <source>
        <dbReference type="Proteomes" id="UP001597374"/>
    </source>
</evidence>
<feature type="chain" id="PRO_5046991356" evidence="10">
    <location>
        <begin position="18"/>
        <end position="420"/>
    </location>
</feature>
<gene>
    <name evidence="12" type="ORF">ACFSKP_08565</name>
</gene>
<evidence type="ECO:0000256" key="1">
    <source>
        <dbReference type="ARBA" id="ARBA00004383"/>
    </source>
</evidence>
<evidence type="ECO:0000256" key="8">
    <source>
        <dbReference type="ARBA" id="ARBA00022989"/>
    </source>
</evidence>
<reference evidence="13" key="1">
    <citation type="journal article" date="2019" name="Int. J. Syst. Evol. Microbiol.">
        <title>The Global Catalogue of Microorganisms (GCM) 10K type strain sequencing project: providing services to taxonomists for standard genome sequencing and annotation.</title>
        <authorList>
            <consortium name="The Broad Institute Genomics Platform"/>
            <consortium name="The Broad Institute Genome Sequencing Center for Infectious Disease"/>
            <person name="Wu L."/>
            <person name="Ma J."/>
        </authorList>
    </citation>
    <scope>NUCLEOTIDE SEQUENCE [LARGE SCALE GENOMIC DNA]</scope>
    <source>
        <strain evidence="13">CGMCC 4.1782</strain>
    </source>
</reference>
<comment type="caution">
    <text evidence="12">The sequence shown here is derived from an EMBL/GenBank/DDBJ whole genome shotgun (WGS) entry which is preliminary data.</text>
</comment>
<feature type="signal peptide" evidence="10">
    <location>
        <begin position="1"/>
        <end position="17"/>
    </location>
</feature>
<dbReference type="InterPro" id="IPR051045">
    <property type="entry name" value="TonB-dependent_transducer"/>
</dbReference>
<evidence type="ECO:0000256" key="5">
    <source>
        <dbReference type="ARBA" id="ARBA00022519"/>
    </source>
</evidence>
<name>A0ABW5CYD8_9BACT</name>
<evidence type="ECO:0000256" key="3">
    <source>
        <dbReference type="ARBA" id="ARBA00022448"/>
    </source>
</evidence>
<evidence type="ECO:0000259" key="11">
    <source>
        <dbReference type="PROSITE" id="PS52015"/>
    </source>
</evidence>
<dbReference type="PROSITE" id="PS52015">
    <property type="entry name" value="TONB_CTD"/>
    <property type="match status" value="1"/>
</dbReference>
<evidence type="ECO:0000256" key="6">
    <source>
        <dbReference type="ARBA" id="ARBA00022692"/>
    </source>
</evidence>
<dbReference type="Pfam" id="PF03544">
    <property type="entry name" value="TonB_C"/>
    <property type="match status" value="1"/>
</dbReference>
<evidence type="ECO:0000256" key="10">
    <source>
        <dbReference type="SAM" id="SignalP"/>
    </source>
</evidence>
<keyword evidence="9" id="KW-0472">Membrane</keyword>
<keyword evidence="4" id="KW-1003">Cell membrane</keyword>
<dbReference type="SUPFAM" id="SSF82185">
    <property type="entry name" value="Histone H3 K4-specific methyltransferase SET7/9 N-terminal domain"/>
    <property type="match status" value="1"/>
</dbReference>
<keyword evidence="7" id="KW-0653">Protein transport</keyword>
<dbReference type="Proteomes" id="UP001597374">
    <property type="component" value="Unassembled WGS sequence"/>
</dbReference>
<keyword evidence="3" id="KW-0813">Transport</keyword>
<dbReference type="PANTHER" id="PTHR33446:SF2">
    <property type="entry name" value="PROTEIN TONB"/>
    <property type="match status" value="1"/>
</dbReference>
<proteinExistence type="inferred from homology"/>
<comment type="similarity">
    <text evidence="2">Belongs to the TonB family.</text>
</comment>
<keyword evidence="6" id="KW-0812">Transmembrane</keyword>
<keyword evidence="5" id="KW-0997">Cell inner membrane</keyword>
<keyword evidence="13" id="KW-1185">Reference proteome</keyword>
<dbReference type="InterPro" id="IPR037682">
    <property type="entry name" value="TonB_C"/>
</dbReference>
<organism evidence="12 13">
    <name type="scientific">Pontibacter ruber</name>
    <dbReference type="NCBI Taxonomy" id="1343895"/>
    <lineage>
        <taxon>Bacteria</taxon>
        <taxon>Pseudomonadati</taxon>
        <taxon>Bacteroidota</taxon>
        <taxon>Cytophagia</taxon>
        <taxon>Cytophagales</taxon>
        <taxon>Hymenobacteraceae</taxon>
        <taxon>Pontibacter</taxon>
    </lineage>
</organism>
<feature type="domain" description="TonB C-terminal" evidence="11">
    <location>
        <begin position="306"/>
        <end position="400"/>
    </location>
</feature>
<protein>
    <submittedName>
        <fullName evidence="12">TonB family protein</fullName>
    </submittedName>
</protein>
<sequence>MKHFLLFLFFISQSSFAQLNGYESYKPVLITYNAKWEITKPEAAVYKRVAYFPDSLRSIENLSRPLFNGKVKDYYANNVVLAEGAYAQGKKWGTWSFYYPNGQLDCRGRFDGRNHVEQWEFWWPDGKPLMVVDFEEKNNRLLSFWNEKGEQTIKDGNGIYTAVTLGEKGQKMIMQGLYKDGLQAGEWTYGPVGGEVQARQTFNEAGIMVEGTIYEQGKKKERYTFGNRFVVEPEPKHLTNMEAWHPDRAYYQQGYPVIADIIKSEVQKVEVDKKLKTTTKHYYKIVQKFEAGADTLEYGLPTIQPVFKRNMESYIQANLKFPERLGNQKLEGTVVVSFTVDAHGKAVKPSIMKGLDPILDENVLKMIHKMPAWDPATYKGKPVEARVVIPIRVKNHYFMPEQEDEFNAQRYQYRPQLPTH</sequence>
<evidence type="ECO:0000313" key="12">
    <source>
        <dbReference type="EMBL" id="MFD2246305.1"/>
    </source>
</evidence>
<comment type="subcellular location">
    <subcellularLocation>
        <location evidence="1">Cell inner membrane</location>
        <topology evidence="1">Single-pass membrane protein</topology>
        <orientation evidence="1">Periplasmic side</orientation>
    </subcellularLocation>
</comment>
<dbReference type="SUPFAM" id="SSF74653">
    <property type="entry name" value="TolA/TonB C-terminal domain"/>
    <property type="match status" value="1"/>
</dbReference>
<evidence type="ECO:0000256" key="9">
    <source>
        <dbReference type="ARBA" id="ARBA00023136"/>
    </source>
</evidence>